<evidence type="ECO:0000313" key="14">
    <source>
        <dbReference type="EMBL" id="QDV46234.1"/>
    </source>
</evidence>
<feature type="coiled-coil region" evidence="11">
    <location>
        <begin position="413"/>
        <end position="464"/>
    </location>
</feature>
<reference evidence="14 15" key="1">
    <citation type="submission" date="2019-03" db="EMBL/GenBank/DDBJ databases">
        <title>Deep-cultivation of Planctomycetes and their phenomic and genomic characterization uncovers novel biology.</title>
        <authorList>
            <person name="Wiegand S."/>
            <person name="Jogler M."/>
            <person name="Boedeker C."/>
            <person name="Pinto D."/>
            <person name="Vollmers J."/>
            <person name="Rivas-Marin E."/>
            <person name="Kohn T."/>
            <person name="Peeters S.H."/>
            <person name="Heuer A."/>
            <person name="Rast P."/>
            <person name="Oberbeckmann S."/>
            <person name="Bunk B."/>
            <person name="Jeske O."/>
            <person name="Meyerdierks A."/>
            <person name="Storesund J.E."/>
            <person name="Kallscheuer N."/>
            <person name="Luecker S."/>
            <person name="Lage O.M."/>
            <person name="Pohl T."/>
            <person name="Merkel B.J."/>
            <person name="Hornburger P."/>
            <person name="Mueller R.-W."/>
            <person name="Bruemmer F."/>
            <person name="Labrenz M."/>
            <person name="Spormann A.M."/>
            <person name="Op den Camp H."/>
            <person name="Overmann J."/>
            <person name="Amann R."/>
            <person name="Jetten M.S.M."/>
            <person name="Mascher T."/>
            <person name="Medema M.H."/>
            <person name="Devos D.P."/>
            <person name="Kaster A.-K."/>
            <person name="Ovreas L."/>
            <person name="Rohde M."/>
            <person name="Galperin M.Y."/>
            <person name="Jogler C."/>
        </authorList>
    </citation>
    <scope>NUCLEOTIDE SEQUENCE [LARGE SCALE GENOMIC DNA]</scope>
    <source>
        <strain evidence="14 15">Enr13</strain>
    </source>
</reference>
<name>A0A518HZM7_9BACT</name>
<evidence type="ECO:0000256" key="11">
    <source>
        <dbReference type="RuleBase" id="RU362034"/>
    </source>
</evidence>
<evidence type="ECO:0000256" key="3">
    <source>
        <dbReference type="ARBA" id="ARBA00022737"/>
    </source>
</evidence>
<protein>
    <recommendedName>
        <fullName evidence="2 11">Chaperone protein ClpB</fullName>
    </recommendedName>
</protein>
<dbReference type="GO" id="GO:0005524">
    <property type="term" value="F:ATP binding"/>
    <property type="evidence" value="ECO:0007669"/>
    <property type="project" value="UniProtKB-UniRule"/>
</dbReference>
<evidence type="ECO:0000256" key="1">
    <source>
        <dbReference type="ARBA" id="ARBA00008675"/>
    </source>
</evidence>
<dbReference type="PROSITE" id="PS51903">
    <property type="entry name" value="CLP_R"/>
    <property type="match status" value="1"/>
</dbReference>
<dbReference type="Pfam" id="PF10431">
    <property type="entry name" value="ClpB_D2-small"/>
    <property type="match status" value="1"/>
</dbReference>
<feature type="region of interest" description="Disordered" evidence="12">
    <location>
        <begin position="529"/>
        <end position="548"/>
    </location>
</feature>
<sequence>MTFRFDKLTTKAQGLIAEAQGRATSAGNPEITSLHLLSAMLDESGGITGALLSKMNADANQLRELTTSEFDKLPKVTGGRQPSIAAELQSALNEAATSAQSLKDEFVSTEHLLLGIAKAKTKAQSLLSLCGVNADDVLKAASEIRGSARVTDQNAEDTYQALEKYGVDLTQLAAAGKLDPVIGRDNEIRRVIQVLSRRTKNNPVLIGQPGVGKTAIAEGLALRIFEADVPTSLKNKKVIALDMGALVAGAKFRGDFEERLKAVLREVKDSDGRVILFIDELHLVVGAGKAEGSPDAANLLKPELARGALRCVGATTLDEYRQHIEKDAALERRFQPVYVEEPSVEDSIAILRGLKSRYESHHGVRITDSALVAAATLADRYIADRFLPDKAIDLVDEATSRLAMEKESVPEPIDRIQRRLRQLELAQRQLQDEDAGDTSILARREEIQSEMESLGKELADLREQWESEKIGLEGVQSIRQEAETLAHRFATLDAEAKQTQLRGENPEDLYREMLEVQSRQAELESKLEEIEKRDQGSSAEAASDEPERRLLRREVTAEEIAEVVSAWTGVPVSRMMETERAKLLVMEERLHTRVIGQDEAVRAVSDAVRRSRSGLADPNRPIGSFLFLGPTGVGKTELCKALAEIMFDDENAMVRIDMSEFMERHSVARMIGAPPGYVGYEEGGKLTEAVRRRPYTVILLDEIEKAHPDVFNILLQVLDDGRLTDGHGRTVNFTNAVIVMTSNAGSQEIQQIAADGGDEEEMREAVEQALRTRFLPEFLNRIDDTVIFRPLNQAQIRQIVKLQLEHLGRRLQDNGLTLEVTDAAIDEIAKTGYDPTYGARPLKRVIQREVQNELATALLKSEFAEGSTVTVDHDGMNYVFR</sequence>
<dbReference type="InterPro" id="IPR004176">
    <property type="entry name" value="Clp_R_N"/>
</dbReference>
<dbReference type="InterPro" id="IPR027417">
    <property type="entry name" value="P-loop_NTPase"/>
</dbReference>
<dbReference type="SMART" id="SM00382">
    <property type="entry name" value="AAA"/>
    <property type="match status" value="2"/>
</dbReference>
<keyword evidence="4 10" id="KW-0547">Nucleotide-binding</keyword>
<dbReference type="FunFam" id="3.40.50.300:FF:000010">
    <property type="entry name" value="Chaperone clpB 1, putative"/>
    <property type="match status" value="1"/>
</dbReference>
<gene>
    <name evidence="11 14" type="primary">clpB</name>
    <name evidence="14" type="ORF">Enr13x_61430</name>
</gene>
<dbReference type="SMART" id="SM01086">
    <property type="entry name" value="ClpB_D2-small"/>
    <property type="match status" value="1"/>
</dbReference>
<dbReference type="InterPro" id="IPR028299">
    <property type="entry name" value="ClpA/B_CS2"/>
</dbReference>
<dbReference type="GO" id="GO:0005737">
    <property type="term" value="C:cytoplasm"/>
    <property type="evidence" value="ECO:0007669"/>
    <property type="project" value="UniProtKB-SubCell"/>
</dbReference>
<comment type="subcellular location">
    <subcellularLocation>
        <location evidence="11">Cytoplasm</location>
    </subcellularLocation>
</comment>
<keyword evidence="3 9" id="KW-0677">Repeat</keyword>
<dbReference type="Pfam" id="PF17871">
    <property type="entry name" value="AAA_lid_9"/>
    <property type="match status" value="1"/>
</dbReference>
<keyword evidence="11" id="KW-0346">Stress response</keyword>
<dbReference type="InterPro" id="IPR036628">
    <property type="entry name" value="Clp_N_dom_sf"/>
</dbReference>
<comment type="similarity">
    <text evidence="1 10">Belongs to the ClpA/ClpB family.</text>
</comment>
<dbReference type="PROSITE" id="PS00871">
    <property type="entry name" value="CLPAB_2"/>
    <property type="match status" value="1"/>
</dbReference>
<dbReference type="FunFam" id="1.10.8.60:FF:000017">
    <property type="entry name" value="ATP-dependent chaperone ClpB"/>
    <property type="match status" value="1"/>
</dbReference>
<organism evidence="14 15">
    <name type="scientific">Stieleria neptunia</name>
    <dbReference type="NCBI Taxonomy" id="2527979"/>
    <lineage>
        <taxon>Bacteria</taxon>
        <taxon>Pseudomonadati</taxon>
        <taxon>Planctomycetota</taxon>
        <taxon>Planctomycetia</taxon>
        <taxon>Pirellulales</taxon>
        <taxon>Pirellulaceae</taxon>
        <taxon>Stieleria</taxon>
    </lineage>
</organism>
<dbReference type="SUPFAM" id="SSF52540">
    <property type="entry name" value="P-loop containing nucleoside triphosphate hydrolases"/>
    <property type="match status" value="2"/>
</dbReference>
<proteinExistence type="inferred from homology"/>
<keyword evidence="5 10" id="KW-0067">ATP-binding</keyword>
<keyword evidence="15" id="KW-1185">Reference proteome</keyword>
<evidence type="ECO:0000256" key="9">
    <source>
        <dbReference type="PROSITE-ProRule" id="PRU01251"/>
    </source>
</evidence>
<keyword evidence="11" id="KW-0963">Cytoplasm</keyword>
<dbReference type="PRINTS" id="PR00300">
    <property type="entry name" value="CLPPROTEASEA"/>
</dbReference>
<dbReference type="RefSeq" id="WP_145390381.1">
    <property type="nucleotide sequence ID" value="NZ_CP037423.1"/>
</dbReference>
<keyword evidence="7 10" id="KW-0143">Chaperone</keyword>
<dbReference type="Gene3D" id="1.10.1780.10">
    <property type="entry name" value="Clp, N-terminal domain"/>
    <property type="match status" value="1"/>
</dbReference>
<dbReference type="GO" id="GO:0016887">
    <property type="term" value="F:ATP hydrolysis activity"/>
    <property type="evidence" value="ECO:0007669"/>
    <property type="project" value="InterPro"/>
</dbReference>
<dbReference type="InterPro" id="IPR019489">
    <property type="entry name" value="Clp_ATPase_C"/>
</dbReference>
<dbReference type="InterPro" id="IPR003959">
    <property type="entry name" value="ATPase_AAA_core"/>
</dbReference>
<keyword evidence="6 11" id="KW-0175">Coiled coil</keyword>
<dbReference type="SUPFAM" id="SSF81923">
    <property type="entry name" value="Double Clp-N motif"/>
    <property type="match status" value="1"/>
</dbReference>
<feature type="domain" description="Clp R" evidence="13">
    <location>
        <begin position="5"/>
        <end position="147"/>
    </location>
</feature>
<dbReference type="Pfam" id="PF02861">
    <property type="entry name" value="Clp_N"/>
    <property type="match status" value="1"/>
</dbReference>
<dbReference type="PANTHER" id="PTHR11638:SF18">
    <property type="entry name" value="HEAT SHOCK PROTEIN 104"/>
    <property type="match status" value="1"/>
</dbReference>
<evidence type="ECO:0000259" key="13">
    <source>
        <dbReference type="PROSITE" id="PS51903"/>
    </source>
</evidence>
<dbReference type="Pfam" id="PF07724">
    <property type="entry name" value="AAA_2"/>
    <property type="match status" value="1"/>
</dbReference>
<dbReference type="InterPro" id="IPR041546">
    <property type="entry name" value="ClpA/ClpB_AAA_lid"/>
</dbReference>
<dbReference type="FunFam" id="3.40.50.300:FF:000025">
    <property type="entry name" value="ATP-dependent Clp protease subunit"/>
    <property type="match status" value="1"/>
</dbReference>
<dbReference type="FunFam" id="3.40.50.300:FF:000120">
    <property type="entry name" value="ATP-dependent chaperone ClpB"/>
    <property type="match status" value="1"/>
</dbReference>
<dbReference type="EMBL" id="CP037423">
    <property type="protein sequence ID" value="QDV46234.1"/>
    <property type="molecule type" value="Genomic_DNA"/>
</dbReference>
<comment type="subunit">
    <text evidence="11">Homohexamer; The oligomerization is ATP-dependent.</text>
</comment>
<dbReference type="InterPro" id="IPR003593">
    <property type="entry name" value="AAA+_ATPase"/>
</dbReference>
<dbReference type="Pfam" id="PF00004">
    <property type="entry name" value="AAA"/>
    <property type="match status" value="1"/>
</dbReference>
<dbReference type="GO" id="GO:0042026">
    <property type="term" value="P:protein refolding"/>
    <property type="evidence" value="ECO:0007669"/>
    <property type="project" value="UniProtKB-UniRule"/>
</dbReference>
<evidence type="ECO:0000256" key="8">
    <source>
        <dbReference type="ARBA" id="ARBA00026057"/>
    </source>
</evidence>
<evidence type="ECO:0000313" key="15">
    <source>
        <dbReference type="Proteomes" id="UP000319004"/>
    </source>
</evidence>
<dbReference type="AlphaFoldDB" id="A0A518HZM7"/>
<dbReference type="Gene3D" id="3.40.50.300">
    <property type="entry name" value="P-loop containing nucleotide triphosphate hydrolases"/>
    <property type="match status" value="3"/>
</dbReference>
<dbReference type="PANTHER" id="PTHR11638">
    <property type="entry name" value="ATP-DEPENDENT CLP PROTEASE"/>
    <property type="match status" value="1"/>
</dbReference>
<dbReference type="InterPro" id="IPR018368">
    <property type="entry name" value="ClpA/B_CS1"/>
</dbReference>
<evidence type="ECO:0000256" key="5">
    <source>
        <dbReference type="ARBA" id="ARBA00022840"/>
    </source>
</evidence>
<dbReference type="CDD" id="cd00009">
    <property type="entry name" value="AAA"/>
    <property type="match status" value="1"/>
</dbReference>
<dbReference type="GO" id="GO:0034605">
    <property type="term" value="P:cellular response to heat"/>
    <property type="evidence" value="ECO:0007669"/>
    <property type="project" value="TreeGrafter"/>
</dbReference>
<dbReference type="NCBIfam" id="TIGR03346">
    <property type="entry name" value="chaperone_ClpB"/>
    <property type="match status" value="1"/>
</dbReference>
<dbReference type="InterPro" id="IPR001270">
    <property type="entry name" value="ClpA/B"/>
</dbReference>
<evidence type="ECO:0000256" key="10">
    <source>
        <dbReference type="RuleBase" id="RU004432"/>
    </source>
</evidence>
<dbReference type="OrthoDB" id="9803641at2"/>
<dbReference type="InterPro" id="IPR050130">
    <property type="entry name" value="ClpA_ClpB"/>
</dbReference>
<dbReference type="PROSITE" id="PS00870">
    <property type="entry name" value="CLPAB_1"/>
    <property type="match status" value="1"/>
</dbReference>
<dbReference type="InterPro" id="IPR017730">
    <property type="entry name" value="Chaperonin_ClpB"/>
</dbReference>
<dbReference type="KEGG" id="snep:Enr13x_61430"/>
<comment type="function">
    <text evidence="11">Part of a stress-induced multi-chaperone system, it is involved in the recovery of the cell from heat-induced damage, in cooperation with DnaK, DnaJ and GrpE.</text>
</comment>
<evidence type="ECO:0000256" key="4">
    <source>
        <dbReference type="ARBA" id="ARBA00022741"/>
    </source>
</evidence>
<dbReference type="Proteomes" id="UP000319004">
    <property type="component" value="Chromosome"/>
</dbReference>
<evidence type="ECO:0000256" key="12">
    <source>
        <dbReference type="SAM" id="MobiDB-lite"/>
    </source>
</evidence>
<accession>A0A518HZM7</accession>
<dbReference type="CDD" id="cd19499">
    <property type="entry name" value="RecA-like_ClpB_Hsp104-like"/>
    <property type="match status" value="1"/>
</dbReference>
<evidence type="ECO:0000256" key="6">
    <source>
        <dbReference type="ARBA" id="ARBA00023054"/>
    </source>
</evidence>
<evidence type="ECO:0000256" key="7">
    <source>
        <dbReference type="ARBA" id="ARBA00023186"/>
    </source>
</evidence>
<dbReference type="Gene3D" id="1.10.8.60">
    <property type="match status" value="1"/>
</dbReference>
<evidence type="ECO:0000256" key="2">
    <source>
        <dbReference type="ARBA" id="ARBA00017574"/>
    </source>
</evidence>
<comment type="subunit">
    <text evidence="8">Homohexamer. The oligomerization is ATP-dependent.</text>
</comment>